<dbReference type="AlphaFoldDB" id="A0A1C7GZT3"/>
<dbReference type="KEGG" id="bcae:A4V03_05400"/>
<dbReference type="EMBL" id="CP015401">
    <property type="protein sequence ID" value="ANU57070.1"/>
    <property type="molecule type" value="Genomic_DNA"/>
</dbReference>
<keyword evidence="2" id="KW-1185">Reference proteome</keyword>
<dbReference type="OrthoDB" id="9797162at2"/>
<dbReference type="SUPFAM" id="SSF48371">
    <property type="entry name" value="ARM repeat"/>
    <property type="match status" value="1"/>
</dbReference>
<proteinExistence type="predicted"/>
<organism evidence="1 2">
    <name type="scientific">Bacteroides caecimuris</name>
    <dbReference type="NCBI Taxonomy" id="1796613"/>
    <lineage>
        <taxon>Bacteria</taxon>
        <taxon>Pseudomonadati</taxon>
        <taxon>Bacteroidota</taxon>
        <taxon>Bacteroidia</taxon>
        <taxon>Bacteroidales</taxon>
        <taxon>Bacteroidaceae</taxon>
        <taxon>Bacteroides</taxon>
    </lineage>
</organism>
<reference evidence="2" key="1">
    <citation type="submission" date="2016-04" db="EMBL/GenBank/DDBJ databases">
        <title>Complete Genome Sequences of Twelve Strains of a Stable Defined Moderately Diverse Mouse Microbiota 2 (sDMDMm2).</title>
        <authorList>
            <person name="Uchimura Y."/>
            <person name="Wyss M."/>
            <person name="Brugiroux S."/>
            <person name="Limenitakis J.P."/>
            <person name="Stecher B."/>
            <person name="McCoy K.D."/>
            <person name="Macpherson A.J."/>
        </authorList>
    </citation>
    <scope>NUCLEOTIDE SEQUENCE [LARGE SCALE GENOMIC DNA]</scope>
    <source>
        <strain evidence="2">I48</strain>
    </source>
</reference>
<dbReference type="Proteomes" id="UP000092631">
    <property type="component" value="Chromosome"/>
</dbReference>
<dbReference type="RefSeq" id="WP_065538229.1">
    <property type="nucleotide sequence ID" value="NZ_CP015401.2"/>
</dbReference>
<sequence>MAESFKNMFDKPFFGRFVNDLSLVLQNMSVDKFVTLVMDEEWENRGYKQRIAHITTVLHKFMPTEYKEAVAKIFKLLDCVKVRLLDFSKIDDKNFNLLTLEYGVILDHYVERYGIEDYETSVKAIERITQFTTCEFVTHAFIVKYQDEMMKQMLAWSKHPHWGVRRLASEGCRPRLPWAMSLPKLKENPAPIIPIMENLKNDPSRFVRLSVANNLNDISKDNPQIVIALAKKWKGQSENIDWVIKHGCRTLLKQGNHEILNLFGLSLNDNISIGDFKILTKRIKMGDSVEFCFNLNNYNTEKRTIRLEYGIYYRKMNGEMTRKVYKISEKEYKGNSITEVNRKHSFRPITTRTFYPGIHQIAVIFNGCESGKCEFELVE</sequence>
<dbReference type="InterPro" id="IPR014825">
    <property type="entry name" value="DNA_alkylation"/>
</dbReference>
<dbReference type="InterPro" id="IPR016024">
    <property type="entry name" value="ARM-type_fold"/>
</dbReference>
<evidence type="ECO:0000313" key="2">
    <source>
        <dbReference type="Proteomes" id="UP000092631"/>
    </source>
</evidence>
<name>A0A1C7GZT3_9BACE</name>
<evidence type="ECO:0000313" key="1">
    <source>
        <dbReference type="EMBL" id="ANU57070.1"/>
    </source>
</evidence>
<dbReference type="Pfam" id="PF08713">
    <property type="entry name" value="DNA_alkylation"/>
    <property type="match status" value="1"/>
</dbReference>
<dbReference type="Gene3D" id="1.25.40.290">
    <property type="entry name" value="ARM repeat domains"/>
    <property type="match status" value="1"/>
</dbReference>
<accession>A0A1C7GZT3</accession>
<dbReference type="GeneID" id="82186568"/>
<gene>
    <name evidence="1" type="ORF">A4V03_05400</name>
</gene>
<protein>
    <submittedName>
        <fullName evidence="1">DNA alkylation repair protein</fullName>
    </submittedName>
</protein>